<keyword evidence="2" id="KW-0472">Membrane</keyword>
<evidence type="ECO:0000256" key="2">
    <source>
        <dbReference type="SAM" id="Phobius"/>
    </source>
</evidence>
<feature type="transmembrane region" description="Helical" evidence="2">
    <location>
        <begin position="21"/>
        <end position="39"/>
    </location>
</feature>
<keyword evidence="2" id="KW-0812">Transmembrane</keyword>
<gene>
    <name evidence="3" type="ORF">IW254_000989</name>
</gene>
<dbReference type="Proteomes" id="UP000658613">
    <property type="component" value="Unassembled WGS sequence"/>
</dbReference>
<accession>A0A931E1P2</accession>
<proteinExistence type="predicted"/>
<name>A0A931E1P2_9CORY</name>
<protein>
    <submittedName>
        <fullName evidence="3">Uncharacterized protein</fullName>
    </submittedName>
</protein>
<organism evidence="3 4">
    <name type="scientific">Corynebacterium aquatimens</name>
    <dbReference type="NCBI Taxonomy" id="1190508"/>
    <lineage>
        <taxon>Bacteria</taxon>
        <taxon>Bacillati</taxon>
        <taxon>Actinomycetota</taxon>
        <taxon>Actinomycetes</taxon>
        <taxon>Mycobacteriales</taxon>
        <taxon>Corynebacteriaceae</taxon>
        <taxon>Corynebacterium</taxon>
    </lineage>
</organism>
<dbReference type="RefSeq" id="WP_196824483.1">
    <property type="nucleotide sequence ID" value="NZ_CP046980.1"/>
</dbReference>
<dbReference type="EMBL" id="JADOUE010000001">
    <property type="protein sequence ID" value="MBG6122020.1"/>
    <property type="molecule type" value="Genomic_DNA"/>
</dbReference>
<keyword evidence="2" id="KW-1133">Transmembrane helix</keyword>
<dbReference type="AlphaFoldDB" id="A0A931E1P2"/>
<keyword evidence="4" id="KW-1185">Reference proteome</keyword>
<reference evidence="3" key="1">
    <citation type="submission" date="2020-11" db="EMBL/GenBank/DDBJ databases">
        <title>Sequencing the genomes of 1000 actinobacteria strains.</title>
        <authorList>
            <person name="Klenk H.-P."/>
        </authorList>
    </citation>
    <scope>NUCLEOTIDE SEQUENCE</scope>
    <source>
        <strain evidence="3">DSM 45632</strain>
    </source>
</reference>
<sequence>MSTQEEKKKTVIQRLPLPAFLLLYAVAIILGVLLVANLVNYNDGPARTTVVTQTTYVYPPPTPVKNQANVNKVIRPDLIANSHTATTETGVVVTGTLTEAAMANIPELSRHTSDLLQHDCIDSMTLTAPDNMRLSFTGYCFSSNDPRSTQRLIEFALTNGADSVEFSNFPSRFFKTHASIRWFADSDTTAKNLLNTSNSLRRPPDIEAIKLYAFTPDTLHQVTKMKGRPDHHSVGPISTPGDGNKSR</sequence>
<evidence type="ECO:0000256" key="1">
    <source>
        <dbReference type="SAM" id="MobiDB-lite"/>
    </source>
</evidence>
<evidence type="ECO:0000313" key="4">
    <source>
        <dbReference type="Proteomes" id="UP000658613"/>
    </source>
</evidence>
<evidence type="ECO:0000313" key="3">
    <source>
        <dbReference type="EMBL" id="MBG6122020.1"/>
    </source>
</evidence>
<feature type="region of interest" description="Disordered" evidence="1">
    <location>
        <begin position="225"/>
        <end position="247"/>
    </location>
</feature>
<comment type="caution">
    <text evidence="3">The sequence shown here is derived from an EMBL/GenBank/DDBJ whole genome shotgun (WGS) entry which is preliminary data.</text>
</comment>